<accession>A0A4Z1F395</accession>
<name>A0A4Z1F395_9HELO</name>
<proteinExistence type="predicted"/>
<dbReference type="EMBL" id="PQXH01000013">
    <property type="protein sequence ID" value="TGO17938.1"/>
    <property type="molecule type" value="Genomic_DNA"/>
</dbReference>
<dbReference type="AlphaFoldDB" id="A0A4Z1F395"/>
<organism evidence="2 3">
    <name type="scientific">Botrytis tulipae</name>
    <dbReference type="NCBI Taxonomy" id="87230"/>
    <lineage>
        <taxon>Eukaryota</taxon>
        <taxon>Fungi</taxon>
        <taxon>Dikarya</taxon>
        <taxon>Ascomycota</taxon>
        <taxon>Pezizomycotina</taxon>
        <taxon>Leotiomycetes</taxon>
        <taxon>Helotiales</taxon>
        <taxon>Sclerotiniaceae</taxon>
        <taxon>Botrytis</taxon>
    </lineage>
</organism>
<reference evidence="2 3" key="1">
    <citation type="submission" date="2017-12" db="EMBL/GenBank/DDBJ databases">
        <title>Comparative genomics of Botrytis spp.</title>
        <authorList>
            <person name="Valero-Jimenez C.A."/>
            <person name="Tapia P."/>
            <person name="Veloso J."/>
            <person name="Silva-Moreno E."/>
            <person name="Staats M."/>
            <person name="Valdes J.H."/>
            <person name="Van Kan J.A.L."/>
        </authorList>
    </citation>
    <scope>NUCLEOTIDE SEQUENCE [LARGE SCALE GENOMIC DNA]</scope>
    <source>
        <strain evidence="2 3">Bt9001</strain>
    </source>
</reference>
<feature type="compositionally biased region" description="Polar residues" evidence="1">
    <location>
        <begin position="8"/>
        <end position="24"/>
    </location>
</feature>
<evidence type="ECO:0000313" key="2">
    <source>
        <dbReference type="EMBL" id="TGO17938.1"/>
    </source>
</evidence>
<evidence type="ECO:0000313" key="3">
    <source>
        <dbReference type="Proteomes" id="UP000297777"/>
    </source>
</evidence>
<dbReference type="Proteomes" id="UP000297777">
    <property type="component" value="Unassembled WGS sequence"/>
</dbReference>
<sequence>MSIHSIHSIHQATSSTTPASQVPNTEKRGSDMQVWGSAVPDKLPTHLNHLPKPVISTMQCQRCTNLTL</sequence>
<protein>
    <submittedName>
        <fullName evidence="2">Uncharacterized protein</fullName>
    </submittedName>
</protein>
<comment type="caution">
    <text evidence="2">The sequence shown here is derived from an EMBL/GenBank/DDBJ whole genome shotgun (WGS) entry which is preliminary data.</text>
</comment>
<gene>
    <name evidence="2" type="ORF">BTUL_0013g00100</name>
</gene>
<evidence type="ECO:0000256" key="1">
    <source>
        <dbReference type="SAM" id="MobiDB-lite"/>
    </source>
</evidence>
<keyword evidence="3" id="KW-1185">Reference proteome</keyword>
<feature type="region of interest" description="Disordered" evidence="1">
    <location>
        <begin position="1"/>
        <end position="39"/>
    </location>
</feature>